<dbReference type="Proteomes" id="UP000036196">
    <property type="component" value="Unassembled WGS sequence"/>
</dbReference>
<dbReference type="RefSeq" id="WP_048278798.1">
    <property type="nucleotide sequence ID" value="NZ_VWRP01000035.1"/>
</dbReference>
<organism evidence="1 2">
    <name type="scientific">Pluralibacter gergoviae</name>
    <name type="common">Enterobacter gergoviae</name>
    <dbReference type="NCBI Taxonomy" id="61647"/>
    <lineage>
        <taxon>Bacteria</taxon>
        <taxon>Pseudomonadati</taxon>
        <taxon>Pseudomonadota</taxon>
        <taxon>Gammaproteobacteria</taxon>
        <taxon>Enterobacterales</taxon>
        <taxon>Enterobacteriaceae</taxon>
        <taxon>Pluralibacter</taxon>
    </lineage>
</organism>
<gene>
    <name evidence="1" type="ORF">ABW06_09480</name>
</gene>
<dbReference type="EMBL" id="LDZF01000008">
    <property type="protein sequence ID" value="KMK14095.1"/>
    <property type="molecule type" value="Genomic_DNA"/>
</dbReference>
<accession>A0A0J5L5L5</accession>
<protein>
    <submittedName>
        <fullName evidence="1">Uncharacterized protein</fullName>
    </submittedName>
</protein>
<evidence type="ECO:0000313" key="2">
    <source>
        <dbReference type="Proteomes" id="UP000036196"/>
    </source>
</evidence>
<dbReference type="STRING" id="61647.LG71_22355"/>
<dbReference type="PATRIC" id="fig|61647.15.peg.5258"/>
<name>A0A0J5L5L5_PLUGE</name>
<dbReference type="AlphaFoldDB" id="A0A0J5L5L5"/>
<keyword evidence="2" id="KW-1185">Reference proteome</keyword>
<evidence type="ECO:0000313" key="1">
    <source>
        <dbReference type="EMBL" id="KMK14095.1"/>
    </source>
</evidence>
<reference evidence="1 2" key="1">
    <citation type="submission" date="2015-05" db="EMBL/GenBank/DDBJ databases">
        <title>Genome sequences of Pluralibacter gergoviae.</title>
        <authorList>
            <person name="Greninger A.L."/>
            <person name="Miller S."/>
        </authorList>
    </citation>
    <scope>NUCLEOTIDE SEQUENCE [LARGE SCALE GENOMIC DNA]</scope>
    <source>
        <strain evidence="1 2">JS81F13</strain>
    </source>
</reference>
<comment type="caution">
    <text evidence="1">The sequence shown here is derived from an EMBL/GenBank/DDBJ whole genome shotgun (WGS) entry which is preliminary data.</text>
</comment>
<proteinExistence type="predicted"/>
<sequence length="83" mass="8866">MLILGATPGGELFIHDIEISEKTAAEKNFLITSFTGGINVAARTAEVRKPMHIQAESYPYRGYGLAVIGTCPQRAPDTSLSTA</sequence>